<evidence type="ECO:0000313" key="1">
    <source>
        <dbReference type="EMBL" id="MEL3972052.1"/>
    </source>
</evidence>
<sequence>MTIVSVYRKDKTAVFASDFRSTTKGNQTDVSLKFTDIGNDIGLFFSGDASFWNENIQSIKEITKEVSFLNVWDREGPLYEVINNAYWSQKPRIRTRAIGFMINNQTQDNKMSTIDIHPGLGVRFVPLENNRSLVIGSGAFLTNIEERINKRILRDREEFGDDLYSLSDSMRKEILESLLNHGSSSFRKLGISPYMALHTLAGSHFMIRGEHIQGEVYSDKQNFKYDYSFLRDENSNQIKLIDHINDKQLLVDDVTNIDNSLSGDLFDPQQITSIFDPEVEFQNNDFVYLFHQWVTIHDEARFSNVERETISVFRSLKRISFKQVLNYDFRLSHSSEPISDIKDFPLKYLQNYPDCRDQYFVLTEIKDKQFLKELNQDQLFDHNWLSSYIEDYYRIFFVK</sequence>
<protein>
    <submittedName>
        <fullName evidence="1">Uncharacterized protein</fullName>
    </submittedName>
</protein>
<dbReference type="Proteomes" id="UP001389717">
    <property type="component" value="Unassembled WGS sequence"/>
</dbReference>
<organism evidence="1 2">
    <name type="scientific">Rossellomorea oryzaecorticis</name>
    <dbReference type="NCBI Taxonomy" id="1396505"/>
    <lineage>
        <taxon>Bacteria</taxon>
        <taxon>Bacillati</taxon>
        <taxon>Bacillota</taxon>
        <taxon>Bacilli</taxon>
        <taxon>Bacillales</taxon>
        <taxon>Bacillaceae</taxon>
        <taxon>Rossellomorea</taxon>
    </lineage>
</organism>
<gene>
    <name evidence="1" type="ORF">AAEO50_07160</name>
</gene>
<evidence type="ECO:0000313" key="2">
    <source>
        <dbReference type="Proteomes" id="UP001389717"/>
    </source>
</evidence>
<keyword evidence="2" id="KW-1185">Reference proteome</keyword>
<reference evidence="1 2" key="1">
    <citation type="submission" date="2024-04" db="EMBL/GenBank/DDBJ databases">
        <title>Bacillus oryzaecorticis sp. nov., a moderately halophilic bacterium isolated from rice husks.</title>
        <authorList>
            <person name="Zhu H.-S."/>
        </authorList>
    </citation>
    <scope>NUCLEOTIDE SEQUENCE [LARGE SCALE GENOMIC DNA]</scope>
    <source>
        <strain evidence="1 2">ZC255</strain>
    </source>
</reference>
<dbReference type="EMBL" id="JBBYAF010000010">
    <property type="protein sequence ID" value="MEL3972052.1"/>
    <property type="molecule type" value="Genomic_DNA"/>
</dbReference>
<proteinExistence type="predicted"/>
<comment type="caution">
    <text evidence="1">The sequence shown here is derived from an EMBL/GenBank/DDBJ whole genome shotgun (WGS) entry which is preliminary data.</text>
</comment>
<accession>A0ABU9K985</accession>
<dbReference type="RefSeq" id="WP_341981947.1">
    <property type="nucleotide sequence ID" value="NZ_JBBYAF010000010.1"/>
</dbReference>
<name>A0ABU9K985_9BACI</name>